<reference evidence="2" key="1">
    <citation type="journal article" date="2014" name="Front. Microbiol.">
        <title>High frequency of phylogenetically diverse reductive dehalogenase-homologous genes in deep subseafloor sedimentary metagenomes.</title>
        <authorList>
            <person name="Kawai M."/>
            <person name="Futagami T."/>
            <person name="Toyoda A."/>
            <person name="Takaki Y."/>
            <person name="Nishi S."/>
            <person name="Hori S."/>
            <person name="Arai W."/>
            <person name="Tsubouchi T."/>
            <person name="Morono Y."/>
            <person name="Uchiyama I."/>
            <person name="Ito T."/>
            <person name="Fujiyama A."/>
            <person name="Inagaki F."/>
            <person name="Takami H."/>
        </authorList>
    </citation>
    <scope>NUCLEOTIDE SEQUENCE</scope>
    <source>
        <strain evidence="2">Expedition CK06-06</strain>
    </source>
</reference>
<evidence type="ECO:0000259" key="1">
    <source>
        <dbReference type="PROSITE" id="PS50112"/>
    </source>
</evidence>
<dbReference type="CDD" id="cd00130">
    <property type="entry name" value="PAS"/>
    <property type="match status" value="1"/>
</dbReference>
<comment type="caution">
    <text evidence="2">The sequence shown here is derived from an EMBL/GenBank/DDBJ whole genome shotgun (WGS) entry which is preliminary data.</text>
</comment>
<dbReference type="Pfam" id="PF08447">
    <property type="entry name" value="PAS_3"/>
    <property type="match status" value="1"/>
</dbReference>
<dbReference type="EMBL" id="BART01035944">
    <property type="protein sequence ID" value="GAH06372.1"/>
    <property type="molecule type" value="Genomic_DNA"/>
</dbReference>
<accession>X1CFC6</accession>
<name>X1CFC6_9ZZZZ</name>
<sequence>MIEVEESPGFSDTKLKLISENVNELISIVDTDRKIEFLNKIPHLKILGYHEKDLMENSWLNLVHPEDLKSVKNILKINAKRKNLIKEIRLRDKNGNFKKFEFVVRAFVDYD</sequence>
<dbReference type="InterPro" id="IPR035965">
    <property type="entry name" value="PAS-like_dom_sf"/>
</dbReference>
<dbReference type="Gene3D" id="3.30.450.20">
    <property type="entry name" value="PAS domain"/>
    <property type="match status" value="1"/>
</dbReference>
<protein>
    <recommendedName>
        <fullName evidence="1">PAS domain-containing protein</fullName>
    </recommendedName>
</protein>
<organism evidence="2">
    <name type="scientific">marine sediment metagenome</name>
    <dbReference type="NCBI Taxonomy" id="412755"/>
    <lineage>
        <taxon>unclassified sequences</taxon>
        <taxon>metagenomes</taxon>
        <taxon>ecological metagenomes</taxon>
    </lineage>
</organism>
<gene>
    <name evidence="2" type="ORF">S01H4_60822</name>
</gene>
<dbReference type="AlphaFoldDB" id="X1CFC6"/>
<dbReference type="InterPro" id="IPR000014">
    <property type="entry name" value="PAS"/>
</dbReference>
<dbReference type="SUPFAM" id="SSF55785">
    <property type="entry name" value="PYP-like sensor domain (PAS domain)"/>
    <property type="match status" value="1"/>
</dbReference>
<proteinExistence type="predicted"/>
<feature type="non-terminal residue" evidence="2">
    <location>
        <position position="111"/>
    </location>
</feature>
<feature type="domain" description="PAS" evidence="1">
    <location>
        <begin position="45"/>
        <end position="82"/>
    </location>
</feature>
<evidence type="ECO:0000313" key="2">
    <source>
        <dbReference type="EMBL" id="GAH06372.1"/>
    </source>
</evidence>
<dbReference type="PROSITE" id="PS50112">
    <property type="entry name" value="PAS"/>
    <property type="match status" value="1"/>
</dbReference>
<dbReference type="NCBIfam" id="TIGR00229">
    <property type="entry name" value="sensory_box"/>
    <property type="match status" value="1"/>
</dbReference>
<dbReference type="InterPro" id="IPR013655">
    <property type="entry name" value="PAS_fold_3"/>
</dbReference>